<evidence type="ECO:0000313" key="2">
    <source>
        <dbReference type="EMBL" id="XCG74608.1"/>
    </source>
</evidence>
<dbReference type="Pfam" id="PF06551">
    <property type="entry name" value="DUF1120"/>
    <property type="match status" value="1"/>
</dbReference>
<dbReference type="RefSeq" id="WP_339556584.1">
    <property type="nucleotide sequence ID" value="NZ_CP159258.1"/>
</dbReference>
<protein>
    <submittedName>
        <fullName evidence="2">DUF1120 domain-containing protein</fullName>
    </submittedName>
</protein>
<sequence>MTSLKTLCTALLLSAAASTFASSTDLTITGIITPAACQPYLSSGSIVDFGEIPARTLNSTTPTILPTRGLQLAVMCDGPTTYALQIKDHHQDSSPDPQVFFGLGKTPDGENIGDYLMTLDNAFADGKPTRKIHSLDDGKTWIEAGALPVPPLHLAAFGDQSSGAWSPILIKQLLVDLRVRPLINPTRDLTLTQEVPLTGKATVELRYL</sequence>
<organism evidence="2">
    <name type="scientific">Pseudomonas sp. MYb327</name>
    <dbReference type="NCBI Taxonomy" id="2745230"/>
    <lineage>
        <taxon>Bacteria</taxon>
        <taxon>Pseudomonadati</taxon>
        <taxon>Pseudomonadota</taxon>
        <taxon>Gammaproteobacteria</taxon>
        <taxon>Pseudomonadales</taxon>
        <taxon>Pseudomonadaceae</taxon>
        <taxon>Pseudomonas</taxon>
    </lineage>
</organism>
<proteinExistence type="predicted"/>
<name>A0AAU8E3J8_9PSED</name>
<feature type="chain" id="PRO_5043380970" evidence="1">
    <location>
        <begin position="22"/>
        <end position="208"/>
    </location>
</feature>
<evidence type="ECO:0000256" key="1">
    <source>
        <dbReference type="SAM" id="SignalP"/>
    </source>
</evidence>
<dbReference type="AlphaFoldDB" id="A0AAU8E3J8"/>
<reference evidence="2" key="1">
    <citation type="submission" date="2024-06" db="EMBL/GenBank/DDBJ databases">
        <title>The Caenorhabditis elegans bacterial microbiome influences microsporidia infection through nutrient limitation and inhibiting parasite invasion.</title>
        <authorList>
            <person name="Tamim El Jarkass H."/>
            <person name="Castelblanco S."/>
            <person name="Kaur M."/>
            <person name="Wan Y.C."/>
            <person name="Ellis A.E."/>
            <person name="Sheldon R.D."/>
            <person name="Lien E.C."/>
            <person name="Burton N.O."/>
            <person name="Wright G.D."/>
            <person name="Reinke A.W."/>
        </authorList>
    </citation>
    <scope>NUCLEOTIDE SEQUENCE</scope>
    <source>
        <strain evidence="2">MYb327</strain>
    </source>
</reference>
<feature type="signal peptide" evidence="1">
    <location>
        <begin position="1"/>
        <end position="21"/>
    </location>
</feature>
<gene>
    <name evidence="2" type="ORF">ABVN21_00535</name>
</gene>
<dbReference type="InterPro" id="IPR010546">
    <property type="entry name" value="DUF1120"/>
</dbReference>
<dbReference type="EMBL" id="CP159258">
    <property type="protein sequence ID" value="XCG74608.1"/>
    <property type="molecule type" value="Genomic_DNA"/>
</dbReference>
<keyword evidence="1" id="KW-0732">Signal</keyword>
<accession>A0AAU8E3J8</accession>